<evidence type="ECO:0000256" key="4">
    <source>
        <dbReference type="ARBA" id="ARBA00023295"/>
    </source>
</evidence>
<evidence type="ECO:0000259" key="5">
    <source>
        <dbReference type="SMART" id="SM00872"/>
    </source>
</evidence>
<dbReference type="InterPro" id="IPR028995">
    <property type="entry name" value="Glyco_hydro_57/38_cen_sf"/>
</dbReference>
<dbReference type="InterPro" id="IPR027291">
    <property type="entry name" value="Glyco_hydro_38_N_sf"/>
</dbReference>
<dbReference type="Gene3D" id="1.20.1270.50">
    <property type="entry name" value="Glycoside hydrolase family 38, central domain"/>
    <property type="match status" value="1"/>
</dbReference>
<keyword evidence="4 6" id="KW-0326">Glycosidase</keyword>
<evidence type="ECO:0000256" key="2">
    <source>
        <dbReference type="ARBA" id="ARBA00022723"/>
    </source>
</evidence>
<dbReference type="CDD" id="cd10789">
    <property type="entry name" value="GH38N_AMII_ER_cytosolic"/>
    <property type="match status" value="1"/>
</dbReference>
<dbReference type="PANTHER" id="PTHR46017">
    <property type="entry name" value="ALPHA-MANNOSIDASE 2C1"/>
    <property type="match status" value="1"/>
</dbReference>
<dbReference type="Gene3D" id="2.70.98.30">
    <property type="entry name" value="Golgi alpha-mannosidase II, domain 4"/>
    <property type="match status" value="1"/>
</dbReference>
<dbReference type="FunFam" id="1.20.1270.50:FF:000004">
    <property type="entry name" value="alpha-mannosidase 2C1 isoform X1"/>
    <property type="match status" value="1"/>
</dbReference>
<dbReference type="SUPFAM" id="SSF88713">
    <property type="entry name" value="Glycoside hydrolase/deacetylase"/>
    <property type="match status" value="1"/>
</dbReference>
<dbReference type="SUPFAM" id="SSF88688">
    <property type="entry name" value="Families 57/38 glycoside transferase middle domain"/>
    <property type="match status" value="1"/>
</dbReference>
<dbReference type="SUPFAM" id="SSF74650">
    <property type="entry name" value="Galactose mutarotase-like"/>
    <property type="match status" value="1"/>
</dbReference>
<keyword evidence="2" id="KW-0479">Metal-binding</keyword>
<dbReference type="InterPro" id="IPR037094">
    <property type="entry name" value="Glyco_hydro_38_cen_sf"/>
</dbReference>
<protein>
    <submittedName>
        <fullName evidence="6">Mannosylglycerate hydrolase</fullName>
        <ecNumber evidence="6">3.2.1.170</ecNumber>
    </submittedName>
</protein>
<dbReference type="Pfam" id="PF22907">
    <property type="entry name" value="Ams1-like_1st"/>
    <property type="match status" value="1"/>
</dbReference>
<dbReference type="EC" id="3.2.1.170" evidence="6"/>
<dbReference type="SMART" id="SM00872">
    <property type="entry name" value="Alpha-mann_mid"/>
    <property type="match status" value="1"/>
</dbReference>
<dbReference type="GO" id="GO:0030246">
    <property type="term" value="F:carbohydrate binding"/>
    <property type="evidence" value="ECO:0007669"/>
    <property type="project" value="InterPro"/>
</dbReference>
<dbReference type="PANTHER" id="PTHR46017:SF1">
    <property type="entry name" value="ALPHA-MANNOSIDASE 2C1"/>
    <property type="match status" value="1"/>
</dbReference>
<proteinExistence type="inferred from homology"/>
<dbReference type="Gene3D" id="3.20.110.10">
    <property type="entry name" value="Glycoside hydrolase 38, N terminal domain"/>
    <property type="match status" value="1"/>
</dbReference>
<dbReference type="Pfam" id="PF09261">
    <property type="entry name" value="Alpha-mann_mid"/>
    <property type="match status" value="1"/>
</dbReference>
<sequence>MHDNKEILMQRVTRTLKERILPREYTKISSLHVTQWRQPLEDGVISEPVRFAQAMNADFTPFELGQTWGGAWQTTWFKLHGQVPSDLELSQGQRLELRIDLGFEEHSVGFHAEALVRDLSGKTVKALNPRSRWLPVAQKAGSDIDYVIEAAANPLLLGIPPFQPTHDGDKLTASHQELYHFRQADLVVVNEDVYGLALDIQVLHEMIEAAPHFGDHEWDVLLGLNRALDCLDLDDVVATAGAAREVLKPFMQAAAYPGAHRISAVGHAHIDSAWLWPLRETRRKVNRTLANVVRLIEDGSSLIFALPAAQHAAWLKEDDPELFERVRELVAKGRIVPVGGMWVEPDAVLPGGEAMCRQLVEGLDFFENELGASCQEIWLPDSFGYSAALPQIAREAGIERFLTQKISWNQVNTFPHHTLLWEGIDGSRIFTHFPPMDTYGAEVTGQNLTHAVENFKDKGHASVSLMPFGYGDGGGGPTREMLERIDRFRSLRGAPEVVMETPKQFFDRALEDADQIPVWVGELYLELHRGTFTSQIDAKQGNRRGESILRETELWCSYAAIQGLMDYPYEELRSYWRTLLLCQFHDILPGTSIAWVYREVRELHKQIREGCEALIQKALTLLTASSKDGQTGELLANASSFPLHGTAPLSVAAPVEEMDSQGVHLLQVDDGYEITNAFFKARVSTSGELTSLREIESDREWIPAGQKAGEFHIHQDFPNMWDAWDLDPFYRNSLRVVTDRSVSNVVVEHDRVEIHSTARIDSSSMELVWIFTSGSKAIDLHVEADWHEHEKLLKLSIPVELHTDHAQYETQMGYITRPTHENTSWDAYRFEVSAHRWVRLENASRSWAIANDATYGWDVTRHQNDRRGTWSQVRATLVKSARFPDPDQDQGQHQWNFRIVPDASVLEAVAAGQQINLGEREVSGAPVDAPFSVSGAVVESVALAPDRSGDLVIRLYEAEGGPSRVTFRAPKAGSVTACDLRYRPSESEPELRGGQGEWSFDLSAFQITTLRVSFAK</sequence>
<name>A0A6N2TUU6_9ACTO</name>
<feature type="domain" description="Glycoside hydrolase family 38 central" evidence="5">
    <location>
        <begin position="526"/>
        <end position="604"/>
    </location>
</feature>
<dbReference type="Pfam" id="PF01074">
    <property type="entry name" value="Glyco_hydro_38N"/>
    <property type="match status" value="1"/>
</dbReference>
<dbReference type="GO" id="GO:0006013">
    <property type="term" value="P:mannose metabolic process"/>
    <property type="evidence" value="ECO:0007669"/>
    <property type="project" value="InterPro"/>
</dbReference>
<keyword evidence="3 6" id="KW-0378">Hydrolase</keyword>
<dbReference type="InterPro" id="IPR054723">
    <property type="entry name" value="Ams1-like_N"/>
</dbReference>
<dbReference type="FunFam" id="3.20.110.10:FF:000002">
    <property type="entry name" value="alpha-mannosidase 2C1 isoform X1"/>
    <property type="match status" value="1"/>
</dbReference>
<dbReference type="EMBL" id="CACRSM010000003">
    <property type="protein sequence ID" value="VYT09475.1"/>
    <property type="molecule type" value="Genomic_DNA"/>
</dbReference>
<dbReference type="GO" id="GO:0102546">
    <property type="term" value="F:mannosylglycerate hydrolase activity"/>
    <property type="evidence" value="ECO:0007669"/>
    <property type="project" value="UniProtKB-EC"/>
</dbReference>
<evidence type="ECO:0000313" key="6">
    <source>
        <dbReference type="EMBL" id="VYT09475.1"/>
    </source>
</evidence>
<organism evidence="6">
    <name type="scientific">Schaalia odontolytica</name>
    <dbReference type="NCBI Taxonomy" id="1660"/>
    <lineage>
        <taxon>Bacteria</taxon>
        <taxon>Bacillati</taxon>
        <taxon>Actinomycetota</taxon>
        <taxon>Actinomycetes</taxon>
        <taxon>Actinomycetales</taxon>
        <taxon>Actinomycetaceae</taxon>
        <taxon>Schaalia</taxon>
    </lineage>
</organism>
<dbReference type="InterPro" id="IPR011330">
    <property type="entry name" value="Glyco_hydro/deAcase_b/a-brl"/>
</dbReference>
<evidence type="ECO:0000256" key="3">
    <source>
        <dbReference type="ARBA" id="ARBA00022801"/>
    </source>
</evidence>
<dbReference type="AlphaFoldDB" id="A0A6N2TUU6"/>
<dbReference type="GO" id="GO:0004559">
    <property type="term" value="F:alpha-mannosidase activity"/>
    <property type="evidence" value="ECO:0007669"/>
    <property type="project" value="InterPro"/>
</dbReference>
<gene>
    <name evidence="6" type="primary">mngB</name>
    <name evidence="6" type="ORF">AOLFYP35_01511</name>
</gene>
<reference evidence="6" key="1">
    <citation type="submission" date="2019-11" db="EMBL/GenBank/DDBJ databases">
        <authorList>
            <person name="Feng L."/>
        </authorList>
    </citation>
    <scope>NUCLEOTIDE SEQUENCE</scope>
    <source>
        <strain evidence="6">AodontolyticusLFYP35</strain>
    </source>
</reference>
<dbReference type="GO" id="GO:0009313">
    <property type="term" value="P:oligosaccharide catabolic process"/>
    <property type="evidence" value="ECO:0007669"/>
    <property type="project" value="TreeGrafter"/>
</dbReference>
<dbReference type="InterPro" id="IPR011682">
    <property type="entry name" value="Glyco_hydro_38_C"/>
</dbReference>
<accession>A0A6N2TUU6</accession>
<evidence type="ECO:0000256" key="1">
    <source>
        <dbReference type="ARBA" id="ARBA00009792"/>
    </source>
</evidence>
<comment type="similarity">
    <text evidence="1">Belongs to the glycosyl hydrolase 38 family.</text>
</comment>
<dbReference type="InterPro" id="IPR015341">
    <property type="entry name" value="Glyco_hydro_38_cen"/>
</dbReference>
<dbReference type="GO" id="GO:0046872">
    <property type="term" value="F:metal ion binding"/>
    <property type="evidence" value="ECO:0007669"/>
    <property type="project" value="UniProtKB-KW"/>
</dbReference>
<dbReference type="InterPro" id="IPR000602">
    <property type="entry name" value="Glyco_hydro_38_N"/>
</dbReference>
<dbReference type="InterPro" id="IPR011013">
    <property type="entry name" value="Gal_mutarotase_sf_dom"/>
</dbReference>
<dbReference type="Pfam" id="PF07748">
    <property type="entry name" value="Glyco_hydro_38C"/>
    <property type="match status" value="1"/>
</dbReference>